<dbReference type="EMBL" id="KZ825339">
    <property type="protein sequence ID" value="RAH46289.1"/>
    <property type="molecule type" value="Genomic_DNA"/>
</dbReference>
<keyword evidence="2" id="KW-1185">Reference proteome</keyword>
<gene>
    <name evidence="1" type="ORF">BO95DRAFT_463341</name>
</gene>
<sequence>MDVLATTQPFSVNLAPSPTQLEAAARRLLDAGFSTTTYRLRHTELSTFLALLLRLRVSNVKWGRDYYFGSFADEDPADEVLANAMAPRLIGSNKADFDKALELTMDALPNLVPRFHQLWTTLFQPPMSDFDVELEPTDENMLSRYLAAASLFVPLPEALTPAGLRDRHISHNKVGASQDEPILSFPSLVHRLQNMPDSHLILATNLHDPHAPATVIGSFIPSLLCAMSDSSSGTRSRKTGDAHLLFQLQPNFRLIRWERPQALPKTLIKTNYELASLHAVDAESGQQTCMKPYYIGDSKRSTARLLIHPEGSSVSLHGSKDLSTAAVGRYREVTRSDTGDKDWEVVVQHCTVHMFAVV</sequence>
<protein>
    <submittedName>
        <fullName evidence="1">Uncharacterized protein</fullName>
    </submittedName>
</protein>
<proteinExistence type="predicted"/>
<evidence type="ECO:0000313" key="1">
    <source>
        <dbReference type="EMBL" id="RAH46289.1"/>
    </source>
</evidence>
<reference evidence="1" key="1">
    <citation type="submission" date="2018-02" db="EMBL/GenBank/DDBJ databases">
        <title>The genomes of Aspergillus section Nigri reveals drivers in fungal speciation.</title>
        <authorList>
            <consortium name="DOE Joint Genome Institute"/>
            <person name="Vesth T.C."/>
            <person name="Nybo J."/>
            <person name="Theobald S."/>
            <person name="Brandl J."/>
            <person name="Frisvad J.C."/>
            <person name="Nielsen K.F."/>
            <person name="Lyhne E.K."/>
            <person name="Kogle M.E."/>
            <person name="Kuo A."/>
            <person name="Riley R."/>
            <person name="Clum A."/>
            <person name="Nolan M."/>
            <person name="Lipzen A."/>
            <person name="Salamov A."/>
            <person name="Henrissat B."/>
            <person name="Wiebenga A."/>
            <person name="De vries R.P."/>
            <person name="Grigoriev I.V."/>
            <person name="Mortensen U.H."/>
            <person name="Andersen M.R."/>
            <person name="Baker S.E."/>
        </authorList>
    </citation>
    <scope>NUCLEOTIDE SEQUENCE</scope>
    <source>
        <strain evidence="1">CBS 621.78</strain>
    </source>
</reference>
<name>A0ACD1GAH1_9EURO</name>
<accession>A0ACD1GAH1</accession>
<organism evidence="1 2">
    <name type="scientific">Aspergillus brunneoviolaceus CBS 621.78</name>
    <dbReference type="NCBI Taxonomy" id="1450534"/>
    <lineage>
        <taxon>Eukaryota</taxon>
        <taxon>Fungi</taxon>
        <taxon>Dikarya</taxon>
        <taxon>Ascomycota</taxon>
        <taxon>Pezizomycotina</taxon>
        <taxon>Eurotiomycetes</taxon>
        <taxon>Eurotiomycetidae</taxon>
        <taxon>Eurotiales</taxon>
        <taxon>Aspergillaceae</taxon>
        <taxon>Aspergillus</taxon>
        <taxon>Aspergillus subgen. Circumdati</taxon>
    </lineage>
</organism>
<dbReference type="Proteomes" id="UP000249057">
    <property type="component" value="Unassembled WGS sequence"/>
</dbReference>
<evidence type="ECO:0000313" key="2">
    <source>
        <dbReference type="Proteomes" id="UP000249057"/>
    </source>
</evidence>